<dbReference type="InterPro" id="IPR024340">
    <property type="entry name" value="Sec16_CCD"/>
</dbReference>
<keyword evidence="3 7" id="KW-0813">Transport</keyword>
<dbReference type="Gene3D" id="1.25.40.1030">
    <property type="match status" value="1"/>
</dbReference>
<dbReference type="CDD" id="cd09233">
    <property type="entry name" value="ACE1-Sec16-like"/>
    <property type="match status" value="1"/>
</dbReference>
<gene>
    <name evidence="11" type="ORF">SCHPADRAFT_832213</name>
</gene>
<evidence type="ECO:0000256" key="8">
    <source>
        <dbReference type="SAM" id="MobiDB-lite"/>
    </source>
</evidence>
<feature type="compositionally biased region" description="Low complexity" evidence="8">
    <location>
        <begin position="754"/>
        <end position="772"/>
    </location>
</feature>
<dbReference type="PANTHER" id="PTHR13402">
    <property type="entry name" value="RGPR-RELATED"/>
    <property type="match status" value="1"/>
</dbReference>
<feature type="domain" description="Sec16 central conserved" evidence="10">
    <location>
        <begin position="40"/>
        <end position="175"/>
    </location>
</feature>
<evidence type="ECO:0000256" key="7">
    <source>
        <dbReference type="RuleBase" id="RU364101"/>
    </source>
</evidence>
<dbReference type="OrthoDB" id="8918678at2759"/>
<dbReference type="Pfam" id="PF12931">
    <property type="entry name" value="TPR_Sec16"/>
    <property type="match status" value="1"/>
</dbReference>
<keyword evidence="7" id="KW-0472">Membrane</keyword>
<feature type="compositionally biased region" description="Polar residues" evidence="8">
    <location>
        <begin position="935"/>
        <end position="949"/>
    </location>
</feature>
<evidence type="ECO:0000259" key="10">
    <source>
        <dbReference type="Pfam" id="PF12932"/>
    </source>
</evidence>
<keyword evidence="5 7" id="KW-0931">ER-Golgi transport</keyword>
<evidence type="ECO:0000256" key="2">
    <source>
        <dbReference type="ARBA" id="ARBA00005927"/>
    </source>
</evidence>
<feature type="region of interest" description="Disordered" evidence="8">
    <location>
        <begin position="703"/>
        <end position="726"/>
    </location>
</feature>
<dbReference type="GO" id="GO:0015031">
    <property type="term" value="P:protein transport"/>
    <property type="evidence" value="ECO:0007669"/>
    <property type="project" value="UniProtKB-KW"/>
</dbReference>
<feature type="compositionally biased region" description="Polar residues" evidence="8">
    <location>
        <begin position="795"/>
        <end position="808"/>
    </location>
</feature>
<dbReference type="PANTHER" id="PTHR13402:SF6">
    <property type="entry name" value="SECRETORY 16, ISOFORM I"/>
    <property type="match status" value="1"/>
</dbReference>
<feature type="compositionally biased region" description="Polar residues" evidence="8">
    <location>
        <begin position="703"/>
        <end position="715"/>
    </location>
</feature>
<feature type="compositionally biased region" description="Basic and acidic residues" evidence="8">
    <location>
        <begin position="809"/>
        <end position="825"/>
    </location>
</feature>
<evidence type="ECO:0000256" key="6">
    <source>
        <dbReference type="ARBA" id="ARBA00024687"/>
    </source>
</evidence>
<evidence type="ECO:0000313" key="12">
    <source>
        <dbReference type="Proteomes" id="UP000053477"/>
    </source>
</evidence>
<feature type="region of interest" description="Disordered" evidence="8">
    <location>
        <begin position="753"/>
        <end position="858"/>
    </location>
</feature>
<dbReference type="GO" id="GO:0016192">
    <property type="term" value="P:vesicle-mediated transport"/>
    <property type="evidence" value="ECO:0007669"/>
    <property type="project" value="UniProtKB-KW"/>
</dbReference>
<proteinExistence type="inferred from homology"/>
<dbReference type="GO" id="GO:0007030">
    <property type="term" value="P:Golgi organization"/>
    <property type="evidence" value="ECO:0007669"/>
    <property type="project" value="TreeGrafter"/>
</dbReference>
<evidence type="ECO:0000256" key="3">
    <source>
        <dbReference type="ARBA" id="ARBA00022448"/>
    </source>
</evidence>
<evidence type="ECO:0000313" key="11">
    <source>
        <dbReference type="EMBL" id="KLO10677.1"/>
    </source>
</evidence>
<feature type="region of interest" description="Disordered" evidence="8">
    <location>
        <begin position="874"/>
        <end position="978"/>
    </location>
</feature>
<keyword evidence="12" id="KW-1185">Reference proteome</keyword>
<evidence type="ECO:0000259" key="9">
    <source>
        <dbReference type="Pfam" id="PF12931"/>
    </source>
</evidence>
<dbReference type="Proteomes" id="UP000053477">
    <property type="component" value="Unassembled WGS sequence"/>
</dbReference>
<dbReference type="GO" id="GO:0070973">
    <property type="term" value="P:protein localization to endoplasmic reticulum exit site"/>
    <property type="evidence" value="ECO:0007669"/>
    <property type="project" value="TreeGrafter"/>
</dbReference>
<dbReference type="STRING" id="27342.A0A0H2RGH6"/>
<accession>A0A0H2RGH6</accession>
<dbReference type="AlphaFoldDB" id="A0A0H2RGH6"/>
<feature type="region of interest" description="Disordered" evidence="8">
    <location>
        <begin position="609"/>
        <end position="679"/>
    </location>
</feature>
<keyword evidence="7" id="KW-0072">Autophagy</keyword>
<dbReference type="InParanoid" id="A0A0H2RGH6"/>
<sequence length="990" mass="104941">MSARSSLEKTYSPPPITGPYAPSPSLSGTNDPLGRTRVRVPVVQFGFGGKLITCFHSSPLVESGYDYNGASNKSTDITIRSLHKLLPDSSLEASTVTFPGPLFGDSGSPVATLAITTSATSAKAKKTKVLSYLDERAKELEQGLGYHSVGSPEHRSTEGKLVLVRLLHAMVENDGHVSGSPAAISAARKALLPHLSSSTEGADVGSAHLTMNISAPDRGSNVYQSFGSSMNPDQTFAEYVVRTSALDKIQSFLLRGELRQAYHFALDEKLWAHAMVIAHGLDKDAFKEVAEEFIKTELGVKGGSIVNGRECLRLAYGLYAGQASTAVQQLLPSKLSNGPTMTTLTVQPPTPLNHMTPMSPSFPSVAVATGVPPEALNKWQEYVAILLSGQAGTESSSALTTLGDYLVTNDWVEAGHCCYLLSPQTSPFGGVGTPAARIVLLGAQSPVKNTTFYRDSDCFTFSETVEYALSLRAPVKGQEAFGGFPHFQAYRLVRAQQLAELGHIAAAKRYCDAILTCTNRASPYLTTCLLEQLSDFSKRLHGNIELDKSSSWMGNKISKPSLDSIGGWLGGTLSKFVAGEADPPSPMSREGSISESATYSGAFQHYSAISSANPSRGPSPAPSLSSVPNPPPAQWKSGTTHKSLYNSQNPISRASSAIDHLRPGSRKNTPPPRVASANPMTTTFAQSRTLPYGTGLHNNDIQSYNGEPLSDTSESQGGGWWNAAYGDAGGPTPTASSFDHHSEYTTADTNGFISPVDSYQSSTSSVATPSSQHMEEEEFDDELGLGNSAHKSKKPASSEQNASANEQSAKVEPKKEEGAPKKPELKSATSSSWLGRLWSRGSTPAASTPGPVKANLGEQSSFYYDKDLKRWVNKKAGAEETKTEALPPPPPSRAQTVSPSRIAPGMSASKSFPPPPRPMSAAEPGMGPPLKSLPRIQSNLVPHPSTDSAPPTPAVMSGITGAPPTGRSKSAAAAKRGARNRYVDVFENGA</sequence>
<evidence type="ECO:0000256" key="1">
    <source>
        <dbReference type="ARBA" id="ARBA00004397"/>
    </source>
</evidence>
<dbReference type="InterPro" id="IPR024298">
    <property type="entry name" value="Sec16_Sec23-bd"/>
</dbReference>
<keyword evidence="4 7" id="KW-0256">Endoplasmic reticulum</keyword>
<keyword evidence="7" id="KW-0653">Protein transport</keyword>
<dbReference type="GO" id="GO:0070971">
    <property type="term" value="C:endoplasmic reticulum exit site"/>
    <property type="evidence" value="ECO:0007669"/>
    <property type="project" value="TreeGrafter"/>
</dbReference>
<evidence type="ECO:0000256" key="4">
    <source>
        <dbReference type="ARBA" id="ARBA00022824"/>
    </source>
</evidence>
<protein>
    <recommendedName>
        <fullName evidence="7">Protein transport protein sec16</fullName>
    </recommendedName>
</protein>
<reference evidence="11 12" key="1">
    <citation type="submission" date="2015-04" db="EMBL/GenBank/DDBJ databases">
        <title>Complete genome sequence of Schizopora paradoxa KUC8140, a cosmopolitan wood degrader in East Asia.</title>
        <authorList>
            <consortium name="DOE Joint Genome Institute"/>
            <person name="Min B."/>
            <person name="Park H."/>
            <person name="Jang Y."/>
            <person name="Kim J.-J."/>
            <person name="Kim K.H."/>
            <person name="Pangilinan J."/>
            <person name="Lipzen A."/>
            <person name="Riley R."/>
            <person name="Grigoriev I.V."/>
            <person name="Spatafora J.W."/>
            <person name="Choi I.-G."/>
        </authorList>
    </citation>
    <scope>NUCLEOTIDE SEQUENCE [LARGE SCALE GENOMIC DNA]</scope>
    <source>
        <strain evidence="11 12">KUC8140</strain>
    </source>
</reference>
<organism evidence="11 12">
    <name type="scientific">Schizopora paradoxa</name>
    <dbReference type="NCBI Taxonomy" id="27342"/>
    <lineage>
        <taxon>Eukaryota</taxon>
        <taxon>Fungi</taxon>
        <taxon>Dikarya</taxon>
        <taxon>Basidiomycota</taxon>
        <taxon>Agaricomycotina</taxon>
        <taxon>Agaricomycetes</taxon>
        <taxon>Hymenochaetales</taxon>
        <taxon>Schizoporaceae</taxon>
        <taxon>Schizopora</taxon>
    </lineage>
</organism>
<dbReference type="GO" id="GO:0005789">
    <property type="term" value="C:endoplasmic reticulum membrane"/>
    <property type="evidence" value="ECO:0007669"/>
    <property type="project" value="UniProtKB-SubCell"/>
</dbReference>
<feature type="compositionally biased region" description="Polar residues" evidence="8">
    <location>
        <begin position="636"/>
        <end position="655"/>
    </location>
</feature>
<evidence type="ECO:0000256" key="5">
    <source>
        <dbReference type="ARBA" id="ARBA00022892"/>
    </source>
</evidence>
<dbReference type="EMBL" id="KQ086020">
    <property type="protein sequence ID" value="KLO10677.1"/>
    <property type="molecule type" value="Genomic_DNA"/>
</dbReference>
<dbReference type="GO" id="GO:0006914">
    <property type="term" value="P:autophagy"/>
    <property type="evidence" value="ECO:0007669"/>
    <property type="project" value="UniProtKB-KW"/>
</dbReference>
<comment type="similarity">
    <text evidence="2 7">Belongs to the SEC16 family.</text>
</comment>
<feature type="compositionally biased region" description="Polar residues" evidence="8">
    <location>
        <begin position="609"/>
        <end position="627"/>
    </location>
</feature>
<feature type="compositionally biased region" description="Low complexity" evidence="8">
    <location>
        <begin position="966"/>
        <end position="975"/>
    </location>
</feature>
<name>A0A0H2RGH6_9AGAM</name>
<dbReference type="Pfam" id="PF12932">
    <property type="entry name" value="Sec16"/>
    <property type="match status" value="1"/>
</dbReference>
<feature type="domain" description="Sec16 Sec23-binding" evidence="9">
    <location>
        <begin position="249"/>
        <end position="580"/>
    </location>
</feature>
<comment type="subcellular location">
    <subcellularLocation>
        <location evidence="1">Endoplasmic reticulum membrane</location>
        <topology evidence="1">Peripheral membrane protein</topology>
        <orientation evidence="1">Cytoplasmic side</orientation>
    </subcellularLocation>
</comment>
<dbReference type="GO" id="GO:0012507">
    <property type="term" value="C:ER to Golgi transport vesicle membrane"/>
    <property type="evidence" value="ECO:0007669"/>
    <property type="project" value="TreeGrafter"/>
</dbReference>
<comment type="function">
    <text evidence="6 7">Involved in the initiation of assembly of the COPII coat required for the formation of transport vesicles from the endoplasmic reticulum (ER) and the selection of cargo molecules. Also involved in autophagy.</text>
</comment>
<feature type="compositionally biased region" description="Basic and acidic residues" evidence="8">
    <location>
        <begin position="874"/>
        <end position="883"/>
    </location>
</feature>
<feature type="region of interest" description="Disordered" evidence="8">
    <location>
        <begin position="1"/>
        <end position="34"/>
    </location>
</feature>